<evidence type="ECO:0000313" key="2">
    <source>
        <dbReference type="Proteomes" id="UP000185491"/>
    </source>
</evidence>
<dbReference type="KEGG" id="cpho:CPHO_03730"/>
<keyword evidence="2" id="KW-1185">Reference proteome</keyword>
<gene>
    <name evidence="1" type="ORF">CPHO_03730</name>
</gene>
<sequence length="90" mass="10594">MSTAFGNELLEQYFEDLSPLLTDEERQKIKDSVAKNKLDAKPTLRELLRVHWRILSDKDENLDFKTQVERLKKIEAFSDGLVKTIRFARL</sequence>
<proteinExistence type="predicted"/>
<reference evidence="1 2" key="1">
    <citation type="submission" date="2014-08" db="EMBL/GenBank/DDBJ databases">
        <title>Complete genome sequence of Corynebacterium phocae M408/89/1(T)(=DSM 44612(T)), isolated from the common seal (Phoca vitulina).</title>
        <authorList>
            <person name="Ruckert C."/>
            <person name="Albersmeier A."/>
            <person name="Winkler A."/>
            <person name="Kalinowski J."/>
        </authorList>
    </citation>
    <scope>NUCLEOTIDE SEQUENCE [LARGE SCALE GENOMIC DNA]</scope>
    <source>
        <strain evidence="1 2">M408/89/1</strain>
    </source>
</reference>
<protein>
    <submittedName>
        <fullName evidence="1">Uncharacterized protein</fullName>
    </submittedName>
</protein>
<dbReference type="RefSeq" id="WP_075733321.1">
    <property type="nucleotide sequence ID" value="NZ_CP009249.1"/>
</dbReference>
<accession>A0A1L7D243</accession>
<organism evidence="1 2">
    <name type="scientific">Corynebacterium phocae</name>
    <dbReference type="NCBI Taxonomy" id="161895"/>
    <lineage>
        <taxon>Bacteria</taxon>
        <taxon>Bacillati</taxon>
        <taxon>Actinomycetota</taxon>
        <taxon>Actinomycetes</taxon>
        <taxon>Mycobacteriales</taxon>
        <taxon>Corynebacteriaceae</taxon>
        <taxon>Corynebacterium</taxon>
    </lineage>
</organism>
<dbReference type="AlphaFoldDB" id="A0A1L7D243"/>
<evidence type="ECO:0000313" key="1">
    <source>
        <dbReference type="EMBL" id="APT92143.1"/>
    </source>
</evidence>
<dbReference type="Proteomes" id="UP000185491">
    <property type="component" value="Chromosome"/>
</dbReference>
<name>A0A1L7D243_9CORY</name>
<dbReference type="STRING" id="161895.CPHO_03730"/>
<dbReference type="EMBL" id="CP009249">
    <property type="protein sequence ID" value="APT92143.1"/>
    <property type="molecule type" value="Genomic_DNA"/>
</dbReference>